<feature type="transmembrane region" description="Helical" evidence="5">
    <location>
        <begin position="288"/>
        <end position="311"/>
    </location>
</feature>
<dbReference type="InterPro" id="IPR029063">
    <property type="entry name" value="SAM-dependent_MTases_sf"/>
</dbReference>
<keyword evidence="5" id="KW-0812">Transmembrane</keyword>
<dbReference type="NCBIfam" id="NF037959">
    <property type="entry name" value="MFS_SpdSyn"/>
    <property type="match status" value="1"/>
</dbReference>
<feature type="active site" description="Proton acceptor" evidence="4">
    <location>
        <position position="512"/>
    </location>
</feature>
<gene>
    <name evidence="7" type="ORF">TsocGM_04270</name>
</gene>
<dbReference type="Proteomes" id="UP000280296">
    <property type="component" value="Unassembled WGS sequence"/>
</dbReference>
<evidence type="ECO:0000256" key="2">
    <source>
        <dbReference type="ARBA" id="ARBA00022679"/>
    </source>
</evidence>
<dbReference type="Pfam" id="PF01564">
    <property type="entry name" value="Spermine_synth"/>
    <property type="match status" value="1"/>
</dbReference>
<evidence type="ECO:0000256" key="3">
    <source>
        <dbReference type="ARBA" id="ARBA00023115"/>
    </source>
</evidence>
<keyword evidence="5" id="KW-0472">Membrane</keyword>
<keyword evidence="3 4" id="KW-0620">Polyamine biosynthesis</keyword>
<dbReference type="Gene3D" id="3.40.50.150">
    <property type="entry name" value="Vaccinia Virus protein VP39"/>
    <property type="match status" value="1"/>
</dbReference>
<name>A0A432MPR5_9BACT</name>
<dbReference type="PANTHER" id="PTHR43317:SF3">
    <property type="entry name" value="BLR2883 PROTEIN"/>
    <property type="match status" value="1"/>
</dbReference>
<dbReference type="RefSeq" id="WP_126724069.1">
    <property type="nucleotide sequence ID" value="NZ_RYZH01000005.1"/>
</dbReference>
<feature type="transmembrane region" description="Helical" evidence="5">
    <location>
        <begin position="346"/>
        <end position="365"/>
    </location>
</feature>
<feature type="transmembrane region" description="Helical" evidence="5">
    <location>
        <begin position="205"/>
        <end position="227"/>
    </location>
</feature>
<dbReference type="EMBL" id="RYZH01000005">
    <property type="protein sequence ID" value="RUL89075.1"/>
    <property type="molecule type" value="Genomic_DNA"/>
</dbReference>
<evidence type="ECO:0000313" key="8">
    <source>
        <dbReference type="Proteomes" id="UP000280296"/>
    </source>
</evidence>
<organism evidence="7 8">
    <name type="scientific">Tautonia sociabilis</name>
    <dbReference type="NCBI Taxonomy" id="2080755"/>
    <lineage>
        <taxon>Bacteria</taxon>
        <taxon>Pseudomonadati</taxon>
        <taxon>Planctomycetota</taxon>
        <taxon>Planctomycetia</taxon>
        <taxon>Isosphaerales</taxon>
        <taxon>Isosphaeraceae</taxon>
        <taxon>Tautonia</taxon>
    </lineage>
</organism>
<keyword evidence="2 4" id="KW-0808">Transferase</keyword>
<evidence type="ECO:0000256" key="4">
    <source>
        <dbReference type="PROSITE-ProRule" id="PRU00354"/>
    </source>
</evidence>
<feature type="transmembrane region" description="Helical" evidence="5">
    <location>
        <begin position="85"/>
        <end position="105"/>
    </location>
</feature>
<dbReference type="SUPFAM" id="SSF53335">
    <property type="entry name" value="S-adenosyl-L-methionine-dependent methyltransferases"/>
    <property type="match status" value="1"/>
</dbReference>
<keyword evidence="5" id="KW-1133">Transmembrane helix</keyword>
<reference evidence="7 8" key="1">
    <citation type="submission" date="2018-12" db="EMBL/GenBank/DDBJ databases">
        <authorList>
            <person name="Toschakov S.V."/>
        </authorList>
    </citation>
    <scope>NUCLEOTIDE SEQUENCE [LARGE SCALE GENOMIC DNA]</scope>
    <source>
        <strain evidence="7 8">GM2012</strain>
    </source>
</reference>
<feature type="domain" description="PABS" evidence="6">
    <location>
        <begin position="354"/>
        <end position="591"/>
    </location>
</feature>
<comment type="caution">
    <text evidence="7">The sequence shown here is derived from an EMBL/GenBank/DDBJ whole genome shotgun (WGS) entry which is preliminary data.</text>
</comment>
<proteinExistence type="inferred from homology"/>
<sequence length="705" mass="74896">MAGGWLDPGPGLARTALRAFSCVLILLPATAALGATLPFMAEAVSPRRLSRAGDVARAYALNTAGALLGVVAATAVLLVEVGVRGSGTMAASISAGCGLLALAMARRGAMPAWDEPDRVAVPRSVRGRRQSEGVPPSDLRPWVAMAAVSGAGTLALQVLYTRMFALTFHNSTYTFGLVMASFIGGLAIGSAVYANVRSRWEPRLIVAWSMVVGSAGVAGSVALFSVLTGLEYFSSGSSWWTYLLGAGGLVALVVTPPVALLGLALPACWEAAGSGRWGERQGEASGSVVGWLSAANAVAAAVGALVASFVLLPTAGLWASFGVASGGLGLAGLGLLVALRRSVAEGFFAGLLLLGWIASTVQVPARIRTLPADPRIRIVASWEGPYGRTEVVDARPGVRILRHDLHYGLGSTGEATVREYRQGLLPLLLHPDPREVLFLGLGTGLTAGPAVLVPEVERVGVVELIPEVVEAARLFQDANFGVLDHPKVEIRVDDARHDLLASRDSYDVIVSDLFVPWESKAGYLYTTDFYRVVRDRLAEGGLFCQWLPLYQLGREEFMMISDSFASVFPHASLWWGALEAEKGMVALVGSDRPVAVEDDRVEAVLPAIGAALEDSDVYLGSATALRRLRIGSWPAPDPGALLNTDEHPRVEFRAPIRQRDDRLLVGGRLLALVDEVFRALPEGPPQPSYRRRVWQRAQLLDSIGR</sequence>
<accession>A0A432MPR5</accession>
<comment type="similarity">
    <text evidence="1">Belongs to the spermidine/spermine synthase family.</text>
</comment>
<dbReference type="OrthoDB" id="207189at2"/>
<dbReference type="InterPro" id="IPR030374">
    <property type="entry name" value="PABS"/>
</dbReference>
<evidence type="ECO:0000256" key="5">
    <source>
        <dbReference type="SAM" id="Phobius"/>
    </source>
</evidence>
<dbReference type="SUPFAM" id="SSF103473">
    <property type="entry name" value="MFS general substrate transporter"/>
    <property type="match status" value="1"/>
</dbReference>
<feature type="transmembrane region" description="Helical" evidence="5">
    <location>
        <begin position="139"/>
        <end position="160"/>
    </location>
</feature>
<evidence type="ECO:0000313" key="7">
    <source>
        <dbReference type="EMBL" id="RUL89075.1"/>
    </source>
</evidence>
<protein>
    <submittedName>
        <fullName evidence="7">Spermidine synthase</fullName>
    </submittedName>
</protein>
<dbReference type="PROSITE" id="PS51006">
    <property type="entry name" value="PABS_2"/>
    <property type="match status" value="1"/>
</dbReference>
<feature type="transmembrane region" description="Helical" evidence="5">
    <location>
        <begin position="317"/>
        <end position="339"/>
    </location>
</feature>
<dbReference type="InterPro" id="IPR036259">
    <property type="entry name" value="MFS_trans_sf"/>
</dbReference>
<dbReference type="AlphaFoldDB" id="A0A432MPR5"/>
<evidence type="ECO:0000256" key="1">
    <source>
        <dbReference type="ARBA" id="ARBA00007867"/>
    </source>
</evidence>
<reference evidence="7 8" key="2">
    <citation type="submission" date="2019-01" db="EMBL/GenBank/DDBJ databases">
        <title>Tautonia sociabilis, a novel thermotolerant planctomycete of Isosphaeraceae family, isolated from a 4000 m deep subterranean habitat.</title>
        <authorList>
            <person name="Kovaleva O.L."/>
            <person name="Elcheninov A.G."/>
            <person name="Van Heerden E."/>
            <person name="Toshchakov S.V."/>
            <person name="Novikov A."/>
            <person name="Bonch-Osmolovskaya E.A."/>
            <person name="Kublanov I.V."/>
        </authorList>
    </citation>
    <scope>NUCLEOTIDE SEQUENCE [LARGE SCALE GENOMIC DNA]</scope>
    <source>
        <strain evidence="7 8">GM2012</strain>
    </source>
</reference>
<dbReference type="GO" id="GO:0016740">
    <property type="term" value="F:transferase activity"/>
    <property type="evidence" value="ECO:0007669"/>
    <property type="project" value="UniProtKB-UniRule"/>
</dbReference>
<evidence type="ECO:0000259" key="6">
    <source>
        <dbReference type="PROSITE" id="PS51006"/>
    </source>
</evidence>
<feature type="transmembrane region" description="Helical" evidence="5">
    <location>
        <begin position="58"/>
        <end position="79"/>
    </location>
</feature>
<keyword evidence="8" id="KW-1185">Reference proteome</keyword>
<feature type="transmembrane region" description="Helical" evidence="5">
    <location>
        <begin position="239"/>
        <end position="267"/>
    </location>
</feature>
<feature type="transmembrane region" description="Helical" evidence="5">
    <location>
        <begin position="16"/>
        <end position="37"/>
    </location>
</feature>
<dbReference type="GO" id="GO:0006596">
    <property type="term" value="P:polyamine biosynthetic process"/>
    <property type="evidence" value="ECO:0007669"/>
    <property type="project" value="UniProtKB-UniRule"/>
</dbReference>
<feature type="transmembrane region" description="Helical" evidence="5">
    <location>
        <begin position="172"/>
        <end position="193"/>
    </location>
</feature>
<dbReference type="PANTHER" id="PTHR43317">
    <property type="entry name" value="THERMOSPERMINE SYNTHASE ACAULIS5"/>
    <property type="match status" value="1"/>
</dbReference>
<dbReference type="CDD" id="cd02440">
    <property type="entry name" value="AdoMet_MTases"/>
    <property type="match status" value="1"/>
</dbReference>